<dbReference type="Pfam" id="PF00498">
    <property type="entry name" value="FHA"/>
    <property type="match status" value="1"/>
</dbReference>
<dbReference type="SMART" id="SM00240">
    <property type="entry name" value="FHA"/>
    <property type="match status" value="1"/>
</dbReference>
<protein>
    <recommendedName>
        <fullName evidence="2">E3 ubiquitin-protein ligase CHFR</fullName>
    </recommendedName>
</protein>
<keyword evidence="3" id="KW-0479">Metal-binding</keyword>
<dbReference type="STRING" id="436017.A4RYR2"/>
<feature type="domain" description="RING-type" evidence="9">
    <location>
        <begin position="303"/>
        <end position="342"/>
    </location>
</feature>
<dbReference type="PROSITE" id="PS50089">
    <property type="entry name" value="ZF_RING_2"/>
    <property type="match status" value="1"/>
</dbReference>
<dbReference type="Gramene" id="ABO96501">
    <property type="protein sequence ID" value="ABO96501"/>
    <property type="gene ID" value="OSTLU_92878"/>
</dbReference>
<evidence type="ECO:0000256" key="7">
    <source>
        <dbReference type="SAM" id="MobiDB-lite"/>
    </source>
</evidence>
<reference evidence="10 11" key="1">
    <citation type="journal article" date="2007" name="Proc. Natl. Acad. Sci. U.S.A.">
        <title>The tiny eukaryote Ostreococcus provides genomic insights into the paradox of plankton speciation.</title>
        <authorList>
            <person name="Palenik B."/>
            <person name="Grimwood J."/>
            <person name="Aerts A."/>
            <person name="Rouze P."/>
            <person name="Salamov A."/>
            <person name="Putnam N."/>
            <person name="Dupont C."/>
            <person name="Jorgensen R."/>
            <person name="Derelle E."/>
            <person name="Rombauts S."/>
            <person name="Zhou K."/>
            <person name="Otillar R."/>
            <person name="Merchant S.S."/>
            <person name="Podell S."/>
            <person name="Gaasterland T."/>
            <person name="Napoli C."/>
            <person name="Gendler K."/>
            <person name="Manuell A."/>
            <person name="Tai V."/>
            <person name="Vallon O."/>
            <person name="Piganeau G."/>
            <person name="Jancek S."/>
            <person name="Heijde M."/>
            <person name="Jabbari K."/>
            <person name="Bowler C."/>
            <person name="Lohr M."/>
            <person name="Robbens S."/>
            <person name="Werner G."/>
            <person name="Dubchak I."/>
            <person name="Pazour G.J."/>
            <person name="Ren Q."/>
            <person name="Paulsen I."/>
            <person name="Delwiche C."/>
            <person name="Schmutz J."/>
            <person name="Rokhsar D."/>
            <person name="Van de Peer Y."/>
            <person name="Moreau H."/>
            <person name="Grigoriev I.V."/>
        </authorList>
    </citation>
    <scope>NUCLEOTIDE SEQUENCE [LARGE SCALE GENOMIC DNA]</scope>
    <source>
        <strain evidence="10 11">CCE9901</strain>
    </source>
</reference>
<dbReference type="InterPro" id="IPR017907">
    <property type="entry name" value="Znf_RING_CS"/>
</dbReference>
<comment type="similarity">
    <text evidence="1">Belongs to the CHFR family.</text>
</comment>
<keyword evidence="11" id="KW-1185">Reference proteome</keyword>
<evidence type="ECO:0000313" key="11">
    <source>
        <dbReference type="Proteomes" id="UP000001568"/>
    </source>
</evidence>
<organism evidence="10 11">
    <name type="scientific">Ostreococcus lucimarinus (strain CCE9901)</name>
    <dbReference type="NCBI Taxonomy" id="436017"/>
    <lineage>
        <taxon>Eukaryota</taxon>
        <taxon>Viridiplantae</taxon>
        <taxon>Chlorophyta</taxon>
        <taxon>Mamiellophyceae</taxon>
        <taxon>Mamiellales</taxon>
        <taxon>Bathycoccaceae</taxon>
        <taxon>Ostreococcus</taxon>
    </lineage>
</organism>
<evidence type="ECO:0000259" key="9">
    <source>
        <dbReference type="PROSITE" id="PS50089"/>
    </source>
</evidence>
<feature type="domain" description="FHA" evidence="8">
    <location>
        <begin position="68"/>
        <end position="122"/>
    </location>
</feature>
<keyword evidence="5" id="KW-0862">Zinc</keyword>
<evidence type="ECO:0000259" key="8">
    <source>
        <dbReference type="PROSITE" id="PS50006"/>
    </source>
</evidence>
<evidence type="ECO:0000256" key="1">
    <source>
        <dbReference type="ARBA" id="ARBA00005797"/>
    </source>
</evidence>
<dbReference type="PROSITE" id="PS50006">
    <property type="entry name" value="FHA_DOMAIN"/>
    <property type="match status" value="1"/>
</dbReference>
<dbReference type="Gene3D" id="2.60.200.20">
    <property type="match status" value="1"/>
</dbReference>
<accession>A4RYR2</accession>
<dbReference type="InterPro" id="IPR000253">
    <property type="entry name" value="FHA_dom"/>
</dbReference>
<proteinExistence type="inferred from homology"/>
<dbReference type="EMBL" id="CP000586">
    <property type="protein sequence ID" value="ABO96501.1"/>
    <property type="molecule type" value="Genomic_DNA"/>
</dbReference>
<dbReference type="HOGENOM" id="CLU_647930_0_0_1"/>
<dbReference type="RefSeq" id="XP_001418208.1">
    <property type="nucleotide sequence ID" value="XM_001418171.1"/>
</dbReference>
<feature type="compositionally biased region" description="Acidic residues" evidence="7">
    <location>
        <begin position="39"/>
        <end position="54"/>
    </location>
</feature>
<dbReference type="AlphaFoldDB" id="A4RYR2"/>
<dbReference type="InterPro" id="IPR008984">
    <property type="entry name" value="SMAD_FHA_dom_sf"/>
</dbReference>
<dbReference type="SUPFAM" id="SSF49879">
    <property type="entry name" value="SMAD/FHA domain"/>
    <property type="match status" value="1"/>
</dbReference>
<dbReference type="CDD" id="cd00060">
    <property type="entry name" value="FHA"/>
    <property type="match status" value="1"/>
</dbReference>
<evidence type="ECO:0000256" key="5">
    <source>
        <dbReference type="ARBA" id="ARBA00022833"/>
    </source>
</evidence>
<dbReference type="InterPro" id="IPR001841">
    <property type="entry name" value="Znf_RING"/>
</dbReference>
<evidence type="ECO:0000256" key="4">
    <source>
        <dbReference type="ARBA" id="ARBA00022771"/>
    </source>
</evidence>
<dbReference type="OrthoDB" id="687730at2759"/>
<dbReference type="Proteomes" id="UP000001568">
    <property type="component" value="Chromosome 6"/>
</dbReference>
<gene>
    <name evidence="10" type="ORF">OSTLU_92878</name>
</gene>
<evidence type="ECO:0000313" key="10">
    <source>
        <dbReference type="EMBL" id="ABO96501.1"/>
    </source>
</evidence>
<sequence>MSRARGVCALVLIDDGAATTRDADVPEEIILQRLRASSEDDDGASDDDGDDDDGVPGILSPPSARDVVVIGRQKGVVDHAMDCASIPLLLSRKHAAMTCDGAAHYVRDLATTNGTFVNGSRIDAKVDVALKDGDVVAFGGPRYVARDSGRLANPFRYRYVRLERPGVDARSKRLRASQENDAAREAFGSQGAQLSQVYQAVQASQTSESYEELDDMLKARLRSMFDGEVDFAQACAKRYFGVATPTASPSKSTGKRKSVGQATRSAPSSQDPDADDGLRDKLSELVLERLRDRPAWVESELKCAICREWMTLPHALITCGHLFCLECIDNSFCHAYTCPCCRSRPNAPRELLFTPSALADRLLDKYVIPTLTTKELLDRKAKEQNAVQARKKRVKRAAEVSMRVGTLSTVSVQETQSATPRSDA</sequence>
<evidence type="ECO:0000256" key="3">
    <source>
        <dbReference type="ARBA" id="ARBA00022723"/>
    </source>
</evidence>
<dbReference type="OMA" id="CAKRYFG"/>
<dbReference type="Gene3D" id="3.30.40.10">
    <property type="entry name" value="Zinc/RING finger domain, C3HC4 (zinc finger)"/>
    <property type="match status" value="1"/>
</dbReference>
<dbReference type="SUPFAM" id="SSF57850">
    <property type="entry name" value="RING/U-box"/>
    <property type="match status" value="1"/>
</dbReference>
<dbReference type="PANTHER" id="PTHR23308">
    <property type="entry name" value="NUCLEAR INHIBITOR OF PROTEIN PHOSPHATASE-1"/>
    <property type="match status" value="1"/>
</dbReference>
<dbReference type="PROSITE" id="PS00518">
    <property type="entry name" value="ZF_RING_1"/>
    <property type="match status" value="1"/>
</dbReference>
<dbReference type="InterPro" id="IPR050923">
    <property type="entry name" value="Cell_Proc_Reg/RNA_Proc"/>
</dbReference>
<dbReference type="GeneID" id="5002230"/>
<name>A4RYR2_OSTLU</name>
<dbReference type="eggNOG" id="ENOG502RRFT">
    <property type="taxonomic scope" value="Eukaryota"/>
</dbReference>
<dbReference type="KEGG" id="olu:OSTLU_92878"/>
<feature type="region of interest" description="Disordered" evidence="7">
    <location>
        <begin position="244"/>
        <end position="278"/>
    </location>
</feature>
<feature type="region of interest" description="Disordered" evidence="7">
    <location>
        <begin position="34"/>
        <end position="62"/>
    </location>
</feature>
<evidence type="ECO:0000256" key="2">
    <source>
        <dbReference type="ARBA" id="ARBA00017908"/>
    </source>
</evidence>
<evidence type="ECO:0000256" key="6">
    <source>
        <dbReference type="PROSITE-ProRule" id="PRU00175"/>
    </source>
</evidence>
<keyword evidence="4 6" id="KW-0863">Zinc-finger</keyword>
<dbReference type="InterPro" id="IPR013083">
    <property type="entry name" value="Znf_RING/FYVE/PHD"/>
</dbReference>
<dbReference type="GO" id="GO:0008270">
    <property type="term" value="F:zinc ion binding"/>
    <property type="evidence" value="ECO:0007669"/>
    <property type="project" value="UniProtKB-KW"/>
</dbReference>